<reference evidence="1 2" key="1">
    <citation type="submission" date="2018-06" db="EMBL/GenBank/DDBJ databases">
        <authorList>
            <consortium name="Pathogen Informatics"/>
            <person name="Doyle S."/>
        </authorList>
    </citation>
    <scope>NUCLEOTIDE SEQUENCE [LARGE SCALE GENOMIC DNA]</scope>
    <source>
        <strain evidence="1 2">NCTC12858</strain>
    </source>
</reference>
<gene>
    <name evidence="1" type="ORF">NCTC12858_00415</name>
</gene>
<protein>
    <recommendedName>
        <fullName evidence="3">DUF4270 domain-containing protein</fullName>
    </recommendedName>
</protein>
<evidence type="ECO:0000313" key="1">
    <source>
        <dbReference type="EMBL" id="SQH72591.1"/>
    </source>
</evidence>
<evidence type="ECO:0008006" key="3">
    <source>
        <dbReference type="Google" id="ProtNLM"/>
    </source>
</evidence>
<dbReference type="AlphaFoldDB" id="A0A2X4SRT1"/>
<organism evidence="1 2">
    <name type="scientific">Porphyromonas crevioricanis</name>
    <dbReference type="NCBI Taxonomy" id="393921"/>
    <lineage>
        <taxon>Bacteria</taxon>
        <taxon>Pseudomonadati</taxon>
        <taxon>Bacteroidota</taxon>
        <taxon>Bacteroidia</taxon>
        <taxon>Bacteroidales</taxon>
        <taxon>Porphyromonadaceae</taxon>
        <taxon>Porphyromonas</taxon>
    </lineage>
</organism>
<dbReference type="KEGG" id="pcre:NCTC12858_00415"/>
<name>A0A2X4SRT1_9PORP</name>
<accession>A0A2X4SRT1</accession>
<dbReference type="Pfam" id="PF14092">
    <property type="entry name" value="DUF4270"/>
    <property type="match status" value="1"/>
</dbReference>
<dbReference type="Proteomes" id="UP000249300">
    <property type="component" value="Chromosome 1"/>
</dbReference>
<dbReference type="InterPro" id="IPR025366">
    <property type="entry name" value="DUF4270"/>
</dbReference>
<proteinExistence type="predicted"/>
<evidence type="ECO:0000313" key="2">
    <source>
        <dbReference type="Proteomes" id="UP000249300"/>
    </source>
</evidence>
<dbReference type="EMBL" id="LS483447">
    <property type="protein sequence ID" value="SQH72591.1"/>
    <property type="molecule type" value="Genomic_DNA"/>
</dbReference>
<keyword evidence="2" id="KW-1185">Reference proteome</keyword>
<sequence>MAMLCTALIGLLTTSCNDSLSEVGDSIRPSTDLVTARLDSVRIQTRTVLSDPIFSRSTYTLLGDLQDPQYGHMKADFIAQLQGARGFKFSHTPKDNKIDSIKMVVSYSSWAGDSLAWLKAAVYEIKKPLPEGHYSSDLSHLIDERNLLGTKTYRAANAKGQHQVQIPLPKQLGQKFYDLSLSNPHVFDTDESFYREVLGGLYVTTTTGTGSVLSVYNNHVDIYYTYQRTFKDKSGKDSIGWDTEVETFSNTKRQILVNHFAYEGTDQLIADGQGEYSYVKAPAGVVTEVTLAKEDLQKVLLDKGKKRIVNRAAFGLDVERPSENTLLNPPTYLLLLPKDSVASFFPNNQTEQKQPRTAYLSTDYSIVSRTYQFGNIARLLSEHLERHAKEVDGQVVIDKDLTFVLLPTRRQTAGKRNQETTALDNFIFPSAAKLLIGKERKIGILTTSYN</sequence>